<reference evidence="7" key="1">
    <citation type="submission" date="2020-05" db="EMBL/GenBank/DDBJ databases">
        <authorList>
            <person name="Chiriac C."/>
            <person name="Salcher M."/>
            <person name="Ghai R."/>
            <person name="Kavagutti S V."/>
        </authorList>
    </citation>
    <scope>NUCLEOTIDE SEQUENCE</scope>
</reference>
<keyword evidence="5" id="KW-0460">Magnesium</keyword>
<evidence type="ECO:0000256" key="5">
    <source>
        <dbReference type="ARBA" id="ARBA00022842"/>
    </source>
</evidence>
<evidence type="ECO:0000259" key="6">
    <source>
        <dbReference type="Pfam" id="PF00535"/>
    </source>
</evidence>
<keyword evidence="4" id="KW-0808">Transferase</keyword>
<dbReference type="InterPro" id="IPR050256">
    <property type="entry name" value="Glycosyltransferase_2"/>
</dbReference>
<dbReference type="PANTHER" id="PTHR48090:SF10">
    <property type="entry name" value="GLUCOSYL-3-PHOSPHOGLYCERATE SYNTHASE"/>
    <property type="match status" value="1"/>
</dbReference>
<organism evidence="7">
    <name type="scientific">freshwater metagenome</name>
    <dbReference type="NCBI Taxonomy" id="449393"/>
    <lineage>
        <taxon>unclassified sequences</taxon>
        <taxon>metagenomes</taxon>
        <taxon>ecological metagenomes</taxon>
    </lineage>
</organism>
<protein>
    <submittedName>
        <fullName evidence="7">Unannotated protein</fullName>
    </submittedName>
</protein>
<comment type="cofactor">
    <cofactor evidence="1">
        <name>Mg(2+)</name>
        <dbReference type="ChEBI" id="CHEBI:18420"/>
    </cofactor>
</comment>
<dbReference type="SUPFAM" id="SSF53448">
    <property type="entry name" value="Nucleotide-diphospho-sugar transferases"/>
    <property type="match status" value="1"/>
</dbReference>
<dbReference type="GO" id="GO:0016757">
    <property type="term" value="F:glycosyltransferase activity"/>
    <property type="evidence" value="ECO:0007669"/>
    <property type="project" value="UniProtKB-KW"/>
</dbReference>
<dbReference type="InterPro" id="IPR001173">
    <property type="entry name" value="Glyco_trans_2-like"/>
</dbReference>
<evidence type="ECO:0000256" key="3">
    <source>
        <dbReference type="ARBA" id="ARBA00022676"/>
    </source>
</evidence>
<name>A0A6J6HB77_9ZZZZ</name>
<dbReference type="AlphaFoldDB" id="A0A6J6HB77"/>
<evidence type="ECO:0000313" key="7">
    <source>
        <dbReference type="EMBL" id="CAB4610130.1"/>
    </source>
</evidence>
<accession>A0A6J6HB77</accession>
<keyword evidence="3" id="KW-0328">Glycosyltransferase</keyword>
<sequence>MSPTVPPQVRTFDAADFRIDELVAAKAGTSVSVCIPARNEESTVGAIVDTIRTQLVEQLGLVDEILVVDDHSGDDTASEAEQAGARVVRAADVLTDHGRGHGKGEALWKSLYASTGDIVLWCDADVRDFNPRFITGMLGALLTDPGTGFVKGFYERPVDGQVRGGGRVTELVARPVLTMCFPHLGGIVQPLSGEYGGRREILEQVPFVEGYGVDIALLIDIAGRFGVETLAQVDLGQRVHRNRPLHELSPMAAQVLQAALRRANPDLVPDSFILSPPDLETVEIAYRERCALATLAEYRALHPRLDT</sequence>
<evidence type="ECO:0000256" key="1">
    <source>
        <dbReference type="ARBA" id="ARBA00001946"/>
    </source>
</evidence>
<comment type="similarity">
    <text evidence="2">Belongs to the glycosyltransferase 2 family.</text>
</comment>
<dbReference type="NCBIfam" id="NF010496">
    <property type="entry name" value="PRK13915.1"/>
    <property type="match status" value="1"/>
</dbReference>
<proteinExistence type="inferred from homology"/>
<dbReference type="Pfam" id="PF00535">
    <property type="entry name" value="Glycos_transf_2"/>
    <property type="match status" value="1"/>
</dbReference>
<dbReference type="CDD" id="cd04179">
    <property type="entry name" value="DPM_DPG-synthase_like"/>
    <property type="match status" value="1"/>
</dbReference>
<dbReference type="PANTHER" id="PTHR48090">
    <property type="entry name" value="UNDECAPRENYL-PHOSPHATE 4-DEOXY-4-FORMAMIDO-L-ARABINOSE TRANSFERASE-RELATED"/>
    <property type="match status" value="1"/>
</dbReference>
<dbReference type="Gene3D" id="3.90.550.10">
    <property type="entry name" value="Spore Coat Polysaccharide Biosynthesis Protein SpsA, Chain A"/>
    <property type="match status" value="1"/>
</dbReference>
<evidence type="ECO:0000256" key="2">
    <source>
        <dbReference type="ARBA" id="ARBA00006739"/>
    </source>
</evidence>
<gene>
    <name evidence="7" type="ORF">UFOPK1835_01030</name>
</gene>
<evidence type="ECO:0000256" key="4">
    <source>
        <dbReference type="ARBA" id="ARBA00022679"/>
    </source>
</evidence>
<dbReference type="InterPro" id="IPR029044">
    <property type="entry name" value="Nucleotide-diphossugar_trans"/>
</dbReference>
<dbReference type="EMBL" id="CAEZUP010000038">
    <property type="protein sequence ID" value="CAB4610130.1"/>
    <property type="molecule type" value="Genomic_DNA"/>
</dbReference>
<feature type="domain" description="Glycosyltransferase 2-like" evidence="6">
    <location>
        <begin position="32"/>
        <end position="159"/>
    </location>
</feature>